<reference evidence="2 3" key="1">
    <citation type="submission" date="2018-07" db="EMBL/GenBank/DDBJ databases">
        <title>Section-level genome sequencing of Aspergillus section Nigri to investigate inter- and intra-species variation.</title>
        <authorList>
            <consortium name="DOE Joint Genome Institute"/>
            <person name="Vesth T.C."/>
            <person name="Nybo J.L."/>
            <person name="Theobald S."/>
            <person name="Frisvad J.C."/>
            <person name="Larsen T.O."/>
            <person name="Nielsen K.F."/>
            <person name="Hoof J.B."/>
            <person name="Brandl J."/>
            <person name="Salamov A."/>
            <person name="Riley R."/>
            <person name="Gladden J.M."/>
            <person name="Phatale P."/>
            <person name="Nielsen M.T."/>
            <person name="Lyhne E.K."/>
            <person name="Kogle M.E."/>
            <person name="Strasser K."/>
            <person name="McDonnell E."/>
            <person name="Barry K."/>
            <person name="Clum A."/>
            <person name="Chen C."/>
            <person name="Nolan M."/>
            <person name="Sandor L."/>
            <person name="Kuo A."/>
            <person name="Lipzen A."/>
            <person name="Hainaut M."/>
            <person name="Drula E."/>
            <person name="Tsang A."/>
            <person name="Magnuson J.K."/>
            <person name="Henrissat B."/>
            <person name="Wiebenga A."/>
            <person name="Simmons B.A."/>
            <person name="Makela M.R."/>
            <person name="De vries R.P."/>
            <person name="Grigoriev I.V."/>
            <person name="Mortensen U.H."/>
            <person name="Baker S.E."/>
            <person name="Andersen M.R."/>
        </authorList>
    </citation>
    <scope>NUCLEOTIDE SEQUENCE [LARGE SCALE GENOMIC DNA]</scope>
    <source>
        <strain evidence="2 3">ATCC 13157</strain>
    </source>
</reference>
<feature type="transmembrane region" description="Helical" evidence="1">
    <location>
        <begin position="46"/>
        <end position="65"/>
    </location>
</feature>
<keyword evidence="1" id="KW-1133">Transmembrane helix</keyword>
<keyword evidence="1" id="KW-0472">Membrane</keyword>
<dbReference type="AlphaFoldDB" id="A0A370PQZ6"/>
<name>A0A370PQZ6_ASPPH</name>
<evidence type="ECO:0000313" key="3">
    <source>
        <dbReference type="Proteomes" id="UP000254937"/>
    </source>
</evidence>
<evidence type="ECO:0000313" key="2">
    <source>
        <dbReference type="EMBL" id="RDK44623.1"/>
    </source>
</evidence>
<keyword evidence="1" id="KW-0812">Transmembrane</keyword>
<keyword evidence="3" id="KW-1185">Reference proteome</keyword>
<dbReference type="Proteomes" id="UP000254937">
    <property type="component" value="Unassembled WGS sequence"/>
</dbReference>
<accession>A0A370PQZ6</accession>
<protein>
    <submittedName>
        <fullName evidence="2">Uncharacterized protein</fullName>
    </submittedName>
</protein>
<sequence>MHHNHQLTPTYLRPIPPLACLILSAPIPSSKQNTYRGLCFFATTKIVGWLVSWVNVFCMFVYVFGRGDVKISSAERVKQLYILTYGGRIKGRKGGKCFAAGEKNHIICQVYWRVHPSLATQVPALYSISQRVAQAD</sequence>
<organism evidence="2 3">
    <name type="scientific">Aspergillus phoenicis ATCC 13157</name>
    <dbReference type="NCBI Taxonomy" id="1353007"/>
    <lineage>
        <taxon>Eukaryota</taxon>
        <taxon>Fungi</taxon>
        <taxon>Dikarya</taxon>
        <taxon>Ascomycota</taxon>
        <taxon>Pezizomycotina</taxon>
        <taxon>Eurotiomycetes</taxon>
        <taxon>Eurotiomycetidae</taxon>
        <taxon>Eurotiales</taxon>
        <taxon>Aspergillaceae</taxon>
        <taxon>Aspergillus</taxon>
    </lineage>
</organism>
<proteinExistence type="predicted"/>
<evidence type="ECO:0000256" key="1">
    <source>
        <dbReference type="SAM" id="Phobius"/>
    </source>
</evidence>
<dbReference type="EMBL" id="KZ851849">
    <property type="protein sequence ID" value="RDK44623.1"/>
    <property type="molecule type" value="Genomic_DNA"/>
</dbReference>
<gene>
    <name evidence="2" type="ORF">M752DRAFT_264507</name>
</gene>